<dbReference type="Gramene" id="Psat3g149800.3">
    <property type="protein sequence ID" value="Psat3g149800.3.cds"/>
    <property type="gene ID" value="Psat3g149800"/>
</dbReference>
<comment type="caution">
    <text evidence="1">The sequence shown here is derived from an EMBL/GenBank/DDBJ whole genome shotgun (WGS) entry which is preliminary data.</text>
</comment>
<keyword evidence="2" id="KW-1185">Reference proteome</keyword>
<evidence type="ECO:0008006" key="3">
    <source>
        <dbReference type="Google" id="ProtNLM"/>
    </source>
</evidence>
<name>A0A9D4Y1S3_PEA</name>
<dbReference type="PANTHER" id="PTHR14241:SF32">
    <property type="entry name" value="VWFA DOMAIN-CONTAINING PROTEIN-RELATED"/>
    <property type="match status" value="1"/>
</dbReference>
<dbReference type="Gramene" id="Psat03G0467600-T5">
    <property type="protein sequence ID" value="KAI5430189.1"/>
    <property type="gene ID" value="KIW84_034676"/>
</dbReference>
<dbReference type="EMBL" id="JAMSHJ010000003">
    <property type="protein sequence ID" value="KAI5430189.1"/>
    <property type="molecule type" value="Genomic_DNA"/>
</dbReference>
<protein>
    <recommendedName>
        <fullName evidence="3">G domain-containing protein</fullName>
    </recommendedName>
</protein>
<accession>A0A9D4Y1S3</accession>
<sequence length="309" mass="34754">MGGGSIVSSSNGMHGDFPFLRDNSVESENTSSCDDFVVSERKKRVGINQEILQSFNELKIDSESLKKGKKKILSYRPGASIWKARGLKVCDYDIPETTCLILVGPSLSGKTSLINRISKVFDNDKFAPARAQVSCIHFINISFIHDQTKQLFIVLRNFYCIYLLMPDNSLIGDGTYFLHEYMIPRNSNSICLYDTRSLSDKSHENNKMLKNWMTKGVRDGELVVRSIDNQRLCESLKCKGDDKKGFISSKSRKVNFVIYVVNGLSVLNAMKSATDASEAQYIKTVVSTFNYPFLSFKGIFQTSLCAFLV</sequence>
<organism evidence="1 2">
    <name type="scientific">Pisum sativum</name>
    <name type="common">Garden pea</name>
    <name type="synonym">Lathyrus oleraceus</name>
    <dbReference type="NCBI Taxonomy" id="3888"/>
    <lineage>
        <taxon>Eukaryota</taxon>
        <taxon>Viridiplantae</taxon>
        <taxon>Streptophyta</taxon>
        <taxon>Embryophyta</taxon>
        <taxon>Tracheophyta</taxon>
        <taxon>Spermatophyta</taxon>
        <taxon>Magnoliopsida</taxon>
        <taxon>eudicotyledons</taxon>
        <taxon>Gunneridae</taxon>
        <taxon>Pentapetalae</taxon>
        <taxon>rosids</taxon>
        <taxon>fabids</taxon>
        <taxon>Fabales</taxon>
        <taxon>Fabaceae</taxon>
        <taxon>Papilionoideae</taxon>
        <taxon>50 kb inversion clade</taxon>
        <taxon>NPAAA clade</taxon>
        <taxon>Hologalegina</taxon>
        <taxon>IRL clade</taxon>
        <taxon>Fabeae</taxon>
        <taxon>Lathyrus</taxon>
    </lineage>
</organism>
<evidence type="ECO:0000313" key="1">
    <source>
        <dbReference type="EMBL" id="KAI5430189.1"/>
    </source>
</evidence>
<dbReference type="Proteomes" id="UP001058974">
    <property type="component" value="Chromosome 3"/>
</dbReference>
<reference evidence="1 2" key="1">
    <citation type="journal article" date="2022" name="Nat. Genet.">
        <title>Improved pea reference genome and pan-genome highlight genomic features and evolutionary characteristics.</title>
        <authorList>
            <person name="Yang T."/>
            <person name="Liu R."/>
            <person name="Luo Y."/>
            <person name="Hu S."/>
            <person name="Wang D."/>
            <person name="Wang C."/>
            <person name="Pandey M.K."/>
            <person name="Ge S."/>
            <person name="Xu Q."/>
            <person name="Li N."/>
            <person name="Li G."/>
            <person name="Huang Y."/>
            <person name="Saxena R.K."/>
            <person name="Ji Y."/>
            <person name="Li M."/>
            <person name="Yan X."/>
            <person name="He Y."/>
            <person name="Liu Y."/>
            <person name="Wang X."/>
            <person name="Xiang C."/>
            <person name="Varshney R.K."/>
            <person name="Ding H."/>
            <person name="Gao S."/>
            <person name="Zong X."/>
        </authorList>
    </citation>
    <scope>NUCLEOTIDE SEQUENCE [LARGE SCALE GENOMIC DNA]</scope>
    <source>
        <strain evidence="1 2">cv. Zhongwan 6</strain>
    </source>
</reference>
<dbReference type="AlphaFoldDB" id="A0A9D4Y1S3"/>
<proteinExistence type="predicted"/>
<evidence type="ECO:0000313" key="2">
    <source>
        <dbReference type="Proteomes" id="UP001058974"/>
    </source>
</evidence>
<gene>
    <name evidence="1" type="ORF">KIW84_034676</name>
</gene>
<dbReference type="PANTHER" id="PTHR14241">
    <property type="entry name" value="INTERFERON-INDUCED PROTEIN 44"/>
    <property type="match status" value="1"/>
</dbReference>